<sequence>MTDRTGPHPVPLIRLWDGREVPRLGLGCWAIGGPFFAGDTPLGYGTVDDAESIAAIRCAVELGIRFFDTADVYGAGHSEEVLGQALEGRDQVVIATKLGNRFDPSTKQMTGSIADGDLRQETRGAVEASLRRLRRDRIDLVQLHLNDLAAEPAGEVFDELDRLRAAGIIGAYGWSTDFPDRAAVHAGRPGFVAVQHGMNLFFDAPGLLGVVEAHGLISINRSPLAMGLLTGKFAAGQALPADDVRSNTFGWMDYFKGGRVVPGFAERLDRIRHLLTAGGRSPAQGALAWLWAKSPRTLPIPGFRSVAQVLENAGALEKGPLPDDVMAEIERLVDRPPEGAARAR</sequence>
<name>A0A952FL93_9PROT</name>
<proteinExistence type="predicted"/>
<dbReference type="Gene3D" id="3.20.20.100">
    <property type="entry name" value="NADP-dependent oxidoreductase domain"/>
    <property type="match status" value="1"/>
</dbReference>
<dbReference type="GO" id="GO:0016491">
    <property type="term" value="F:oxidoreductase activity"/>
    <property type="evidence" value="ECO:0007669"/>
    <property type="project" value="UniProtKB-KW"/>
</dbReference>
<dbReference type="GO" id="GO:0005829">
    <property type="term" value="C:cytosol"/>
    <property type="evidence" value="ECO:0007669"/>
    <property type="project" value="TreeGrafter"/>
</dbReference>
<dbReference type="InterPro" id="IPR023210">
    <property type="entry name" value="NADP_OxRdtase_dom"/>
</dbReference>
<evidence type="ECO:0000259" key="2">
    <source>
        <dbReference type="Pfam" id="PF00248"/>
    </source>
</evidence>
<dbReference type="PANTHER" id="PTHR43364:SF4">
    <property type="entry name" value="NAD(P)-LINKED OXIDOREDUCTASE SUPERFAMILY PROTEIN"/>
    <property type="match status" value="1"/>
</dbReference>
<gene>
    <name evidence="3" type="ORF">JF625_04320</name>
</gene>
<feature type="domain" description="NADP-dependent oxidoreductase" evidence="2">
    <location>
        <begin position="23"/>
        <end position="333"/>
    </location>
</feature>
<dbReference type="SUPFAM" id="SSF51430">
    <property type="entry name" value="NAD(P)-linked oxidoreductase"/>
    <property type="match status" value="1"/>
</dbReference>
<evidence type="ECO:0000313" key="3">
    <source>
        <dbReference type="EMBL" id="MBW8724369.1"/>
    </source>
</evidence>
<dbReference type="AlphaFoldDB" id="A0A952FL93"/>
<reference evidence="3" key="1">
    <citation type="submission" date="2020-06" db="EMBL/GenBank/DDBJ databases">
        <title>Stable isotope informed genome-resolved metagenomics uncovers potential trophic interactions in rhizosphere soil.</title>
        <authorList>
            <person name="Starr E.P."/>
            <person name="Shi S."/>
            <person name="Blazewicz S.J."/>
            <person name="Koch B.J."/>
            <person name="Probst A.J."/>
            <person name="Hungate B.A."/>
            <person name="Pett-Ridge J."/>
            <person name="Firestone M.K."/>
            <person name="Banfield J.F."/>
        </authorList>
    </citation>
    <scope>NUCLEOTIDE SEQUENCE</scope>
    <source>
        <strain evidence="3">YM_69_17</strain>
    </source>
</reference>
<dbReference type="PANTHER" id="PTHR43364">
    <property type="entry name" value="NADH-SPECIFIC METHYLGLYOXAL REDUCTASE-RELATED"/>
    <property type="match status" value="1"/>
</dbReference>
<accession>A0A952FL93</accession>
<comment type="caution">
    <text evidence="3">The sequence shown here is derived from an EMBL/GenBank/DDBJ whole genome shotgun (WGS) entry which is preliminary data.</text>
</comment>
<keyword evidence="1" id="KW-0560">Oxidoreductase</keyword>
<dbReference type="EMBL" id="JAEKLZ010000099">
    <property type="protein sequence ID" value="MBW8724369.1"/>
    <property type="molecule type" value="Genomic_DNA"/>
</dbReference>
<dbReference type="CDD" id="cd19086">
    <property type="entry name" value="AKR_AKR11C1"/>
    <property type="match status" value="1"/>
</dbReference>
<organism evidence="3 4">
    <name type="scientific">Inquilinus limosus</name>
    <dbReference type="NCBI Taxonomy" id="171674"/>
    <lineage>
        <taxon>Bacteria</taxon>
        <taxon>Pseudomonadati</taxon>
        <taxon>Pseudomonadota</taxon>
        <taxon>Alphaproteobacteria</taxon>
        <taxon>Rhodospirillales</taxon>
        <taxon>Rhodospirillaceae</taxon>
        <taxon>Inquilinus</taxon>
    </lineage>
</organism>
<dbReference type="Pfam" id="PF00248">
    <property type="entry name" value="Aldo_ket_red"/>
    <property type="match status" value="1"/>
</dbReference>
<protein>
    <submittedName>
        <fullName evidence="3">Aldo/keto reductase</fullName>
    </submittedName>
</protein>
<evidence type="ECO:0000256" key="1">
    <source>
        <dbReference type="ARBA" id="ARBA00023002"/>
    </source>
</evidence>
<dbReference type="InterPro" id="IPR036812">
    <property type="entry name" value="NAD(P)_OxRdtase_dom_sf"/>
</dbReference>
<dbReference type="Proteomes" id="UP000700706">
    <property type="component" value="Unassembled WGS sequence"/>
</dbReference>
<evidence type="ECO:0000313" key="4">
    <source>
        <dbReference type="Proteomes" id="UP000700706"/>
    </source>
</evidence>
<dbReference type="InterPro" id="IPR050523">
    <property type="entry name" value="AKR_Detox_Biosynth"/>
</dbReference>